<feature type="domain" description="Metalloprotease TldD/E N-terminal" evidence="5">
    <location>
        <begin position="24"/>
        <end position="87"/>
    </location>
</feature>
<dbReference type="Pfam" id="PF19289">
    <property type="entry name" value="PmbA_TldD_3rd"/>
    <property type="match status" value="1"/>
</dbReference>
<dbReference type="Gene3D" id="3.30.2290.10">
    <property type="entry name" value="PmbA/TldD superfamily"/>
    <property type="match status" value="1"/>
</dbReference>
<reference evidence="8" key="1">
    <citation type="journal article" date="2020" name="mSystems">
        <title>Genome- and Community-Level Interaction Insights into Carbon Utilization and Element Cycling Functions of Hydrothermarchaeota in Hydrothermal Sediment.</title>
        <authorList>
            <person name="Zhou Z."/>
            <person name="Liu Y."/>
            <person name="Xu W."/>
            <person name="Pan J."/>
            <person name="Luo Z.H."/>
            <person name="Li M."/>
        </authorList>
    </citation>
    <scope>NUCLEOTIDE SEQUENCE [LARGE SCALE GENOMIC DNA]</scope>
    <source>
        <strain evidence="8">SpSt-657</strain>
    </source>
</reference>
<comment type="similarity">
    <text evidence="1">Belongs to the peptidase U62 family.</text>
</comment>
<protein>
    <submittedName>
        <fullName evidence="8">TldD/PmbA family protein</fullName>
    </submittedName>
</protein>
<keyword evidence="4" id="KW-0482">Metalloprotease</keyword>
<dbReference type="GO" id="GO:0006508">
    <property type="term" value="P:proteolysis"/>
    <property type="evidence" value="ECO:0007669"/>
    <property type="project" value="UniProtKB-KW"/>
</dbReference>
<dbReference type="PIRSF" id="PIRSF004919">
    <property type="entry name" value="TldD"/>
    <property type="match status" value="1"/>
</dbReference>
<dbReference type="GO" id="GO:0008237">
    <property type="term" value="F:metallopeptidase activity"/>
    <property type="evidence" value="ECO:0007669"/>
    <property type="project" value="UniProtKB-KW"/>
</dbReference>
<evidence type="ECO:0000256" key="3">
    <source>
        <dbReference type="ARBA" id="ARBA00022801"/>
    </source>
</evidence>
<dbReference type="EMBL" id="DTBZ01000163">
    <property type="protein sequence ID" value="HGQ19038.1"/>
    <property type="molecule type" value="Genomic_DNA"/>
</dbReference>
<accession>A0A7J3JSI0</accession>
<gene>
    <name evidence="8" type="ORF">ENU30_08745</name>
</gene>
<dbReference type="InterPro" id="IPR051463">
    <property type="entry name" value="Peptidase_U62_metallo"/>
</dbReference>
<sequence>MSISLDFGREIVDRVLEKGVDDVVVRLQERVYELILFDSGVLRSFNVTKGSGVGIKVSIGGSTGYSYTSSLDRESIAVAIEKAISAAKSLSRHGVSKKFCSYRGLRGAYQALVKVSPLDVDPERKTTLVRELNIESMKRSGIVSAVTRYGCEIDRRIVVTSYGSEIDMCVTAVGISHMAVAKSGDVMERAHDQKTFIGGFEYIDSFDWTNFTEEIDKLAIEASQSKTPSPGVYTAVVDNRLIGLLLHEAFGHATEGDTVVAGASILRGRIGESIASNAVTIVDDGLIDGGYPVPYDDEGIKKGRTVVVENGILRSFLSSRYTAVDLNQGLTGNARAQDITFDAIVRQTNFYMLPGESKVEELFDGISTGFYLLGRGAMGGQVDPSVGTFTFSIGPSYIIRNGEPSELVRGTIVSGNIIETLKEVDLIAKDLRVDTSVFGGCGKGGQMVRVGTGGPHIRVRRIVIGGA</sequence>
<keyword evidence="3" id="KW-0378">Hydrolase</keyword>
<dbReference type="PANTHER" id="PTHR30624:SF0">
    <property type="entry name" value="METALLOPROTEASE SLR0863"/>
    <property type="match status" value="1"/>
</dbReference>
<dbReference type="Pfam" id="PF01523">
    <property type="entry name" value="PmbA_TldD_1st"/>
    <property type="match status" value="1"/>
</dbReference>
<dbReference type="PANTHER" id="PTHR30624">
    <property type="entry name" value="UNCHARACTERIZED PROTEIN TLDD AND PMBA"/>
    <property type="match status" value="1"/>
</dbReference>
<dbReference type="InterPro" id="IPR025502">
    <property type="entry name" value="TldD"/>
</dbReference>
<feature type="domain" description="Metalloprotease TldD/E C-terminal" evidence="6">
    <location>
        <begin position="230"/>
        <end position="466"/>
    </location>
</feature>
<evidence type="ECO:0000259" key="6">
    <source>
        <dbReference type="Pfam" id="PF19289"/>
    </source>
</evidence>
<dbReference type="AlphaFoldDB" id="A0A7J3JSI0"/>
<dbReference type="Pfam" id="PF19290">
    <property type="entry name" value="PmbA_TldD_2nd"/>
    <property type="match status" value="1"/>
</dbReference>
<comment type="caution">
    <text evidence="8">The sequence shown here is derived from an EMBL/GenBank/DDBJ whole genome shotgun (WGS) entry which is preliminary data.</text>
</comment>
<dbReference type="InterPro" id="IPR035068">
    <property type="entry name" value="TldD/PmbA_N"/>
</dbReference>
<dbReference type="InterPro" id="IPR045569">
    <property type="entry name" value="Metalloprtase-TldD/E_C"/>
</dbReference>
<evidence type="ECO:0000313" key="8">
    <source>
        <dbReference type="EMBL" id="HGQ19038.1"/>
    </source>
</evidence>
<proteinExistence type="inferred from homology"/>
<organism evidence="8">
    <name type="scientific">Ignisphaera aggregans</name>
    <dbReference type="NCBI Taxonomy" id="334771"/>
    <lineage>
        <taxon>Archaea</taxon>
        <taxon>Thermoproteota</taxon>
        <taxon>Thermoprotei</taxon>
        <taxon>Desulfurococcales</taxon>
        <taxon>Desulfurococcaceae</taxon>
        <taxon>Ignisphaera</taxon>
    </lineage>
</organism>
<dbReference type="InterPro" id="IPR045570">
    <property type="entry name" value="Metalloprtase-TldD/E_cen_dom"/>
</dbReference>
<feature type="domain" description="Metalloprotease TldD/E central" evidence="7">
    <location>
        <begin position="117"/>
        <end position="220"/>
    </location>
</feature>
<dbReference type="InterPro" id="IPR036059">
    <property type="entry name" value="TldD/PmbA_sf"/>
</dbReference>
<dbReference type="SUPFAM" id="SSF111283">
    <property type="entry name" value="Putative modulator of DNA gyrase, PmbA/TldD"/>
    <property type="match status" value="1"/>
</dbReference>
<keyword evidence="2" id="KW-0645">Protease</keyword>
<name>A0A7J3JSI0_9CREN</name>
<evidence type="ECO:0000259" key="7">
    <source>
        <dbReference type="Pfam" id="PF19290"/>
    </source>
</evidence>
<dbReference type="InterPro" id="IPR002510">
    <property type="entry name" value="Metalloprtase-TldD/E_N"/>
</dbReference>
<evidence type="ECO:0000256" key="1">
    <source>
        <dbReference type="ARBA" id="ARBA00005836"/>
    </source>
</evidence>
<dbReference type="GO" id="GO:0005829">
    <property type="term" value="C:cytosol"/>
    <property type="evidence" value="ECO:0007669"/>
    <property type="project" value="TreeGrafter"/>
</dbReference>
<evidence type="ECO:0000256" key="4">
    <source>
        <dbReference type="ARBA" id="ARBA00023049"/>
    </source>
</evidence>
<evidence type="ECO:0000256" key="2">
    <source>
        <dbReference type="ARBA" id="ARBA00022670"/>
    </source>
</evidence>
<evidence type="ECO:0000259" key="5">
    <source>
        <dbReference type="Pfam" id="PF01523"/>
    </source>
</evidence>